<gene>
    <name evidence="2" type="ORF">POM88_002132</name>
</gene>
<dbReference type="Proteomes" id="UP001237642">
    <property type="component" value="Unassembled WGS sequence"/>
</dbReference>
<keyword evidence="1" id="KW-0378">Hydrolase</keyword>
<dbReference type="GO" id="GO:0006952">
    <property type="term" value="P:defense response"/>
    <property type="evidence" value="ECO:0007669"/>
    <property type="project" value="UniProtKB-KW"/>
</dbReference>
<dbReference type="GO" id="GO:0017148">
    <property type="term" value="P:negative regulation of translation"/>
    <property type="evidence" value="ECO:0007669"/>
    <property type="project" value="UniProtKB-KW"/>
</dbReference>
<dbReference type="InterPro" id="IPR036041">
    <property type="entry name" value="Ribosome-inact_prot_sf"/>
</dbReference>
<evidence type="ECO:0000313" key="2">
    <source>
        <dbReference type="EMBL" id="KAK1402527.1"/>
    </source>
</evidence>
<evidence type="ECO:0000313" key="3">
    <source>
        <dbReference type="Proteomes" id="UP001237642"/>
    </source>
</evidence>
<keyword evidence="1" id="KW-0611">Plant defense</keyword>
<dbReference type="PRINTS" id="PR00396">
    <property type="entry name" value="SHIGARICIN"/>
</dbReference>
<dbReference type="PANTHER" id="PTHR33453:SF34">
    <property type="entry name" value="RIBOSOME-INACTIVATING PROTEIN"/>
    <property type="match status" value="1"/>
</dbReference>
<reference evidence="2" key="2">
    <citation type="submission" date="2023-05" db="EMBL/GenBank/DDBJ databases">
        <authorList>
            <person name="Schelkunov M.I."/>
        </authorList>
    </citation>
    <scope>NUCLEOTIDE SEQUENCE</scope>
    <source>
        <strain evidence="2">Hsosn_3</strain>
        <tissue evidence="2">Leaf</tissue>
    </source>
</reference>
<dbReference type="InterPro" id="IPR001574">
    <property type="entry name" value="Ribosome_inactivat_prot"/>
</dbReference>
<sequence>MAHIATLNVDDQDQDAYRNFIQVIRNTTGCHTVELFLNGGFRVYPCSKRAAYVGEVSVENWVFTVGFIVGGQQFDVAIQRHKLYLVAYKVPNKGWIALNGQFSELVIKCLDTSFPVWDQHGNKIPAHQAKLGTSYRSLKKNGNVTRKDLKLNRDTLINALRGLSDAYLDIDGTNRVPESVLTLIQMIPEAVRIEPMLSFISEHYVHDDLTTPNLLASLIMLQGSWTMVSRAVARATYGLPFEEIVLKNGHVLRSFEEATAMFPYTRGVNLDELICE</sequence>
<comment type="caution">
    <text evidence="2">The sequence shown here is derived from an EMBL/GenBank/DDBJ whole genome shotgun (WGS) entry which is preliminary data.</text>
</comment>
<dbReference type="PANTHER" id="PTHR33453">
    <property type="match status" value="1"/>
</dbReference>
<organism evidence="2 3">
    <name type="scientific">Heracleum sosnowskyi</name>
    <dbReference type="NCBI Taxonomy" id="360622"/>
    <lineage>
        <taxon>Eukaryota</taxon>
        <taxon>Viridiplantae</taxon>
        <taxon>Streptophyta</taxon>
        <taxon>Embryophyta</taxon>
        <taxon>Tracheophyta</taxon>
        <taxon>Spermatophyta</taxon>
        <taxon>Magnoliopsida</taxon>
        <taxon>eudicotyledons</taxon>
        <taxon>Gunneridae</taxon>
        <taxon>Pentapetalae</taxon>
        <taxon>asterids</taxon>
        <taxon>campanulids</taxon>
        <taxon>Apiales</taxon>
        <taxon>Apiaceae</taxon>
        <taxon>Apioideae</taxon>
        <taxon>apioid superclade</taxon>
        <taxon>Tordylieae</taxon>
        <taxon>Tordyliinae</taxon>
        <taxon>Heracleum</taxon>
    </lineage>
</organism>
<protein>
    <recommendedName>
        <fullName evidence="1">rRNA N-glycosylase</fullName>
        <ecNumber evidence="1">3.2.2.22</ecNumber>
    </recommendedName>
</protein>
<dbReference type="InterPro" id="IPR017989">
    <property type="entry name" value="Ribosome_inactivat_1/2"/>
</dbReference>
<keyword evidence="3" id="KW-1185">Reference proteome</keyword>
<keyword evidence="1" id="KW-0652">Protein synthesis inhibitor</keyword>
<dbReference type="SUPFAM" id="SSF56371">
    <property type="entry name" value="Ribosome inactivating proteins (RIP)"/>
    <property type="match status" value="1"/>
</dbReference>
<dbReference type="EC" id="3.2.2.22" evidence="1"/>
<proteinExistence type="inferred from homology"/>
<dbReference type="GO" id="GO:0090729">
    <property type="term" value="F:toxin activity"/>
    <property type="evidence" value="ECO:0007669"/>
    <property type="project" value="UniProtKB-KW"/>
</dbReference>
<dbReference type="GO" id="GO:0030598">
    <property type="term" value="F:rRNA N-glycosylase activity"/>
    <property type="evidence" value="ECO:0007669"/>
    <property type="project" value="UniProtKB-EC"/>
</dbReference>
<dbReference type="AlphaFoldDB" id="A0AAD8NB02"/>
<keyword evidence="1" id="KW-0800">Toxin</keyword>
<name>A0AAD8NB02_9APIA</name>
<dbReference type="InterPro" id="IPR016138">
    <property type="entry name" value="Ribosome_inactivat_prot_sub1"/>
</dbReference>
<evidence type="ECO:0000256" key="1">
    <source>
        <dbReference type="RuleBase" id="RU004915"/>
    </source>
</evidence>
<comment type="similarity">
    <text evidence="1">Belongs to the ribosome-inactivating protein family.</text>
</comment>
<accession>A0AAD8NB02</accession>
<reference evidence="2" key="1">
    <citation type="submission" date="2023-02" db="EMBL/GenBank/DDBJ databases">
        <title>Genome of toxic invasive species Heracleum sosnowskyi carries increased number of genes despite the absence of recent whole-genome duplications.</title>
        <authorList>
            <person name="Schelkunov M."/>
            <person name="Shtratnikova V."/>
            <person name="Makarenko M."/>
            <person name="Klepikova A."/>
            <person name="Omelchenko D."/>
            <person name="Novikova G."/>
            <person name="Obukhova E."/>
            <person name="Bogdanov V."/>
            <person name="Penin A."/>
            <person name="Logacheva M."/>
        </authorList>
    </citation>
    <scope>NUCLEOTIDE SEQUENCE</scope>
    <source>
        <strain evidence="2">Hsosn_3</strain>
        <tissue evidence="2">Leaf</tissue>
    </source>
</reference>
<dbReference type="EMBL" id="JAUIZM010000001">
    <property type="protein sequence ID" value="KAK1402527.1"/>
    <property type="molecule type" value="Genomic_DNA"/>
</dbReference>
<dbReference type="Pfam" id="PF00161">
    <property type="entry name" value="RIP"/>
    <property type="match status" value="1"/>
</dbReference>
<dbReference type="Gene3D" id="3.40.420.10">
    <property type="entry name" value="Ricin (A subunit), domain 1"/>
    <property type="match status" value="1"/>
</dbReference>
<comment type="catalytic activity">
    <reaction evidence="1">
        <text>Endohydrolysis of the N-glycosidic bond at one specific adenosine on the 28S rRNA.</text>
        <dbReference type="EC" id="3.2.2.22"/>
    </reaction>
</comment>